<keyword evidence="4" id="KW-0493">Microtubule</keyword>
<gene>
    <name evidence="14" type="ORF">J4Q44_G00279660</name>
</gene>
<dbReference type="InterPro" id="IPR019821">
    <property type="entry name" value="Kinesin_motor_CS"/>
</dbReference>
<feature type="coiled-coil region" evidence="11">
    <location>
        <begin position="877"/>
        <end position="960"/>
    </location>
</feature>
<evidence type="ECO:0000256" key="1">
    <source>
        <dbReference type="ARBA" id="ARBA00004186"/>
    </source>
</evidence>
<dbReference type="GO" id="GO:0072686">
    <property type="term" value="C:mitotic spindle"/>
    <property type="evidence" value="ECO:0007669"/>
    <property type="project" value="TreeGrafter"/>
</dbReference>
<dbReference type="GO" id="GO:0005634">
    <property type="term" value="C:nucleus"/>
    <property type="evidence" value="ECO:0007669"/>
    <property type="project" value="TreeGrafter"/>
</dbReference>
<organism evidence="14 15">
    <name type="scientific">Coregonus suidteri</name>
    <dbReference type="NCBI Taxonomy" id="861788"/>
    <lineage>
        <taxon>Eukaryota</taxon>
        <taxon>Metazoa</taxon>
        <taxon>Chordata</taxon>
        <taxon>Craniata</taxon>
        <taxon>Vertebrata</taxon>
        <taxon>Euteleostomi</taxon>
        <taxon>Actinopterygii</taxon>
        <taxon>Neopterygii</taxon>
        <taxon>Teleostei</taxon>
        <taxon>Protacanthopterygii</taxon>
        <taxon>Salmoniformes</taxon>
        <taxon>Salmonidae</taxon>
        <taxon>Coregoninae</taxon>
        <taxon>Coregonus</taxon>
    </lineage>
</organism>
<dbReference type="PANTHER" id="PTHR47970">
    <property type="entry name" value="KINESIN-LIKE PROTEIN KIF11"/>
    <property type="match status" value="1"/>
</dbReference>
<evidence type="ECO:0000313" key="14">
    <source>
        <dbReference type="EMBL" id="KAK6301913.1"/>
    </source>
</evidence>
<feature type="compositionally biased region" description="Basic residues" evidence="12">
    <location>
        <begin position="1550"/>
        <end position="1560"/>
    </location>
</feature>
<feature type="region of interest" description="Disordered" evidence="12">
    <location>
        <begin position="108"/>
        <end position="129"/>
    </location>
</feature>
<dbReference type="InterPro" id="IPR027417">
    <property type="entry name" value="P-loop_NTPase"/>
</dbReference>
<dbReference type="PANTHER" id="PTHR47970:SF29">
    <property type="entry name" value="KINESIN FAMILY MEMBER 20B"/>
    <property type="match status" value="1"/>
</dbReference>
<feature type="compositionally biased region" description="Basic and acidic residues" evidence="12">
    <location>
        <begin position="1458"/>
        <end position="1470"/>
    </location>
</feature>
<feature type="coiled-coil region" evidence="11">
    <location>
        <begin position="726"/>
        <end position="788"/>
    </location>
</feature>
<keyword evidence="15" id="KW-1185">Reference proteome</keyword>
<dbReference type="GO" id="GO:0007018">
    <property type="term" value="P:microtubule-based movement"/>
    <property type="evidence" value="ECO:0007669"/>
    <property type="project" value="InterPro"/>
</dbReference>
<feature type="region of interest" description="Disordered" evidence="12">
    <location>
        <begin position="1549"/>
        <end position="1583"/>
    </location>
</feature>
<evidence type="ECO:0000256" key="6">
    <source>
        <dbReference type="ARBA" id="ARBA00022840"/>
    </source>
</evidence>
<keyword evidence="6 10" id="KW-0067">ATP-binding</keyword>
<evidence type="ECO:0000256" key="12">
    <source>
        <dbReference type="SAM" id="MobiDB-lite"/>
    </source>
</evidence>
<feature type="compositionally biased region" description="Polar residues" evidence="12">
    <location>
        <begin position="1395"/>
        <end position="1408"/>
    </location>
</feature>
<sequence length="1602" mass="182777">MERNVASYVNVSMIKNTQNRDRTVTVMDTCLDKKPERVGPIVVDDLRKDLFADFSAIPSVLPQDCVLFEKEHLRVYLRIRPFTTVENEGGESQECVSMEPPDTVLLRAPRSSLSTRRQTSHSDGDKPVSQTAQRFQFSQVYGPDTTQRQMFDGTVKRLVRDVLEGGNSIVFTYGVTNAGKTFTFLGPESDGGILPRSLNVIFNSIEGRVYAQNNIKPHRCRDFTRLTKDQQDEESTNKRNLMRLSKESDFLKSTMSSTCRSTILEGSSLSNISDQGEGDSFCLDVDSHTKYSVWVSFCEIYNENIHDLLEPIPNGSHRRTVLRLSQDIKGNTFVKDLKWVQVNNSEEAYKVLKIGKKNQSFSCTKLNNVSSRSHSIFSIRVLRIEDVGIPRVHTISELSLCDLAGSERCAKTQNKGVQLKEAGNINTSLLILGKCINALRLNQQAKFQQHVPFRESKLTHYLQGFFCGRGKACMIVNINQCASMYDETLNVLKFSAVAQKVVVLNIKPVPAIAPKRSARDVSLIINNAGRKNLWSRRESSMVAWETTLEDVQEDGDDEEEDDYEEEESCDESMAEETILEAGEEDKTTLEDFNNGQFALVEELREKLLKEEAEKLALESHIREEVTIEFMELFSKMESDYNERLAKEREIIEDRAEKRLEILKNLVSKSVSECASVTGDEEMTKEDKVELLDGIIEAMRDDLARIRRDTETAQTCLVDLPESPGTVASLRKQVDDLSEELLKTQQQLKLKTNEMEVMSMELKQLFGQLEDAKENLESQTRKFEALMEICHEKDDVITKLQEAMDQNSEAATRDKALVDSIKEEILSLKQNCKCMSRDSPSAEEGRNRHADVLEDLDDQPALKKGSLEDERIIRADELEKLQAECHQKDLTILQLKEEHEAMVQKLETVKGEIKRKNENADELKRERVSFEQTVQKLTDDLEEQTDDCEAVMASLEKERKETAMLSKDNKALVSGIFQLQQTSQKVESSVKTLQTELIEQTERSAKLLEELEAARVLLKGLEDESNEKSKTIESLTLETERLRKEAEELKVSSVQSNNSKFHDTIDAMKRECECVVEKLLQKSQWIDVLEQELNQVKEQLSGREELCSQLRHELETQRSEAQFNLQGYELEKGAYNEITKSYSDLEKMAGHLKEQIVDLEVQVQASGGSSERVVELEKQLAEREAQCEALQARLEEAQQKLAQVEESHSNKSKEKVIEDMRLALTEQERTQTEQDQILEAKEKEIEALSEELTSLKDCCLPKNMNSAKFSHVLNNCPGENVKQECQRTEESLKLVNEQHEMEKQKWLEERAILMERPKGPEQEESRCPAPELMRECSEELCRSTLQTVEAQLSKQPSEKEEESGSVVEDLKLKIQNLQERNAKKERKLRELHDHSNFQTQEVLDSSEVSTDGRQERRFPKPELEIQFTPLHSNKLNVRRQGENKSVTIKIPRSAKKRKSNEMEKDPVESENKKNIKLRGNNRVNMQSPTVLGIKTDQKKQQTPASLKGKYDGTLQKIGDFTQSSPTLLGSKAKTILGIVSGRSTEREKAKAVKPKKTKRKLYKTDISSPLDIPSHPIIGLDQDEKESDHLIIKRQLRSRTARK</sequence>
<accession>A0AAN8L1Q9</accession>
<comment type="subcellular location">
    <subcellularLocation>
        <location evidence="1">Cytoplasm</location>
        <location evidence="1">Cytoskeleton</location>
        <location evidence="1">Spindle</location>
    </subcellularLocation>
</comment>
<dbReference type="GO" id="GO:0008017">
    <property type="term" value="F:microtubule binding"/>
    <property type="evidence" value="ECO:0007669"/>
    <property type="project" value="InterPro"/>
</dbReference>
<dbReference type="Gene3D" id="3.40.850.10">
    <property type="entry name" value="Kinesin motor domain"/>
    <property type="match status" value="1"/>
</dbReference>
<dbReference type="GO" id="GO:0005876">
    <property type="term" value="C:spindle microtubule"/>
    <property type="evidence" value="ECO:0007669"/>
    <property type="project" value="TreeGrafter"/>
</dbReference>
<keyword evidence="9" id="KW-0206">Cytoskeleton</keyword>
<proteinExistence type="inferred from homology"/>
<dbReference type="Pfam" id="PF00225">
    <property type="entry name" value="Kinesin"/>
    <property type="match status" value="1"/>
</dbReference>
<evidence type="ECO:0000256" key="7">
    <source>
        <dbReference type="ARBA" id="ARBA00023054"/>
    </source>
</evidence>
<protein>
    <recommendedName>
        <fullName evidence="13">Kinesin motor domain-containing protein</fullName>
    </recommendedName>
</protein>
<dbReference type="SMART" id="SM00129">
    <property type="entry name" value="KISc"/>
    <property type="match status" value="1"/>
</dbReference>
<evidence type="ECO:0000256" key="10">
    <source>
        <dbReference type="PROSITE-ProRule" id="PRU00283"/>
    </source>
</evidence>
<keyword evidence="5 10" id="KW-0547">Nucleotide-binding</keyword>
<keyword evidence="2" id="KW-0963">Cytoplasm</keyword>
<evidence type="ECO:0000256" key="2">
    <source>
        <dbReference type="ARBA" id="ARBA00022490"/>
    </source>
</evidence>
<keyword evidence="3" id="KW-0597">Phosphoprotein</keyword>
<keyword evidence="8 10" id="KW-0505">Motor protein</keyword>
<evidence type="ECO:0000256" key="5">
    <source>
        <dbReference type="ARBA" id="ARBA00022741"/>
    </source>
</evidence>
<dbReference type="GO" id="GO:0090307">
    <property type="term" value="P:mitotic spindle assembly"/>
    <property type="evidence" value="ECO:0007669"/>
    <property type="project" value="TreeGrafter"/>
</dbReference>
<dbReference type="PRINTS" id="PR00380">
    <property type="entry name" value="KINESINHEAVY"/>
</dbReference>
<dbReference type="GO" id="GO:0051231">
    <property type="term" value="P:spindle elongation"/>
    <property type="evidence" value="ECO:0007669"/>
    <property type="project" value="TreeGrafter"/>
</dbReference>
<evidence type="ECO:0000256" key="8">
    <source>
        <dbReference type="ARBA" id="ARBA00023175"/>
    </source>
</evidence>
<evidence type="ECO:0000256" key="4">
    <source>
        <dbReference type="ARBA" id="ARBA00022701"/>
    </source>
</evidence>
<comment type="similarity">
    <text evidence="10">Belongs to the TRAFAC class myosin-kinesin ATPase superfamily. Kinesin family.</text>
</comment>
<dbReference type="PROSITE" id="PS00411">
    <property type="entry name" value="KINESIN_MOTOR_1"/>
    <property type="match status" value="1"/>
</dbReference>
<feature type="region of interest" description="Disordered" evidence="12">
    <location>
        <begin position="1384"/>
        <end position="1415"/>
    </location>
</feature>
<dbReference type="InterPro" id="IPR001752">
    <property type="entry name" value="Kinesin_motor_dom"/>
</dbReference>
<evidence type="ECO:0000313" key="15">
    <source>
        <dbReference type="Proteomes" id="UP001356427"/>
    </source>
</evidence>
<evidence type="ECO:0000256" key="11">
    <source>
        <dbReference type="SAM" id="Coils"/>
    </source>
</evidence>
<feature type="binding site" evidence="10">
    <location>
        <begin position="174"/>
        <end position="181"/>
    </location>
    <ligand>
        <name>ATP</name>
        <dbReference type="ChEBI" id="CHEBI:30616"/>
    </ligand>
</feature>
<feature type="coiled-coil region" evidence="11">
    <location>
        <begin position="1085"/>
        <end position="1315"/>
    </location>
</feature>
<keyword evidence="7 11" id="KW-0175">Coiled coil</keyword>
<dbReference type="EMBL" id="JAGTTL010000026">
    <property type="protein sequence ID" value="KAK6301913.1"/>
    <property type="molecule type" value="Genomic_DNA"/>
</dbReference>
<evidence type="ECO:0000259" key="13">
    <source>
        <dbReference type="PROSITE" id="PS50067"/>
    </source>
</evidence>
<dbReference type="CDD" id="cd21786">
    <property type="entry name" value="RBD_KIF20B"/>
    <property type="match status" value="1"/>
</dbReference>
<feature type="region of interest" description="Disordered" evidence="12">
    <location>
        <begin position="550"/>
        <end position="573"/>
    </location>
</feature>
<dbReference type="SUPFAM" id="SSF52540">
    <property type="entry name" value="P-loop containing nucleoside triphosphate hydrolases"/>
    <property type="match status" value="1"/>
</dbReference>
<dbReference type="InterPro" id="IPR047149">
    <property type="entry name" value="KIF11-like"/>
</dbReference>
<feature type="region of interest" description="Disordered" evidence="12">
    <location>
        <begin position="1451"/>
        <end position="1470"/>
    </location>
</feature>
<name>A0AAN8L1Q9_9TELE</name>
<dbReference type="PROSITE" id="PS50067">
    <property type="entry name" value="KINESIN_MOTOR_2"/>
    <property type="match status" value="1"/>
</dbReference>
<reference evidence="14 15" key="1">
    <citation type="submission" date="2021-04" db="EMBL/GenBank/DDBJ databases">
        <authorList>
            <person name="De Guttry C."/>
            <person name="Zahm M."/>
            <person name="Klopp C."/>
            <person name="Cabau C."/>
            <person name="Louis A."/>
            <person name="Berthelot C."/>
            <person name="Parey E."/>
            <person name="Roest Crollius H."/>
            <person name="Montfort J."/>
            <person name="Robinson-Rechavi M."/>
            <person name="Bucao C."/>
            <person name="Bouchez O."/>
            <person name="Gislard M."/>
            <person name="Lluch J."/>
            <person name="Milhes M."/>
            <person name="Lampietro C."/>
            <person name="Lopez Roques C."/>
            <person name="Donnadieu C."/>
            <person name="Braasch I."/>
            <person name="Desvignes T."/>
            <person name="Postlethwait J."/>
            <person name="Bobe J."/>
            <person name="Wedekind C."/>
            <person name="Guiguen Y."/>
        </authorList>
    </citation>
    <scope>NUCLEOTIDE SEQUENCE [LARGE SCALE GENOMIC DNA]</scope>
    <source>
        <strain evidence="14">Cs_M1</strain>
        <tissue evidence="14">Blood</tissue>
    </source>
</reference>
<evidence type="ECO:0000256" key="3">
    <source>
        <dbReference type="ARBA" id="ARBA00022553"/>
    </source>
</evidence>
<dbReference type="InterPro" id="IPR036961">
    <property type="entry name" value="Kinesin_motor_dom_sf"/>
</dbReference>
<comment type="caution">
    <text evidence="14">The sequence shown here is derived from an EMBL/GenBank/DDBJ whole genome shotgun (WGS) entry which is preliminary data.</text>
</comment>
<dbReference type="GO" id="GO:0005524">
    <property type="term" value="F:ATP binding"/>
    <property type="evidence" value="ECO:0007669"/>
    <property type="project" value="UniProtKB-UniRule"/>
</dbReference>
<feature type="coiled-coil region" evidence="11">
    <location>
        <begin position="989"/>
        <end position="1051"/>
    </location>
</feature>
<feature type="domain" description="Kinesin motor" evidence="13">
    <location>
        <begin position="72"/>
        <end position="501"/>
    </location>
</feature>
<dbReference type="Proteomes" id="UP001356427">
    <property type="component" value="Unassembled WGS sequence"/>
</dbReference>
<evidence type="ECO:0000256" key="9">
    <source>
        <dbReference type="ARBA" id="ARBA00023212"/>
    </source>
</evidence>
<dbReference type="GO" id="GO:0008574">
    <property type="term" value="F:plus-end-directed microtubule motor activity"/>
    <property type="evidence" value="ECO:0007669"/>
    <property type="project" value="TreeGrafter"/>
</dbReference>